<keyword evidence="4 9" id="KW-0547">Nucleotide-binding</keyword>
<dbReference type="InterPro" id="IPR017441">
    <property type="entry name" value="Protein_kinase_ATP_BS"/>
</dbReference>
<dbReference type="FunFam" id="1.10.510.10:FF:000275">
    <property type="entry name" value="SRSF protein kinase 2 isoform X3"/>
    <property type="match status" value="1"/>
</dbReference>
<evidence type="ECO:0000256" key="9">
    <source>
        <dbReference type="PROSITE-ProRule" id="PRU10141"/>
    </source>
</evidence>
<feature type="compositionally biased region" description="Polar residues" evidence="10">
    <location>
        <begin position="263"/>
        <end position="276"/>
    </location>
</feature>
<keyword evidence="2" id="KW-0723">Serine/threonine-protein kinase</keyword>
<evidence type="ECO:0000313" key="12">
    <source>
        <dbReference type="EMBL" id="CAD8188250.1"/>
    </source>
</evidence>
<feature type="domain" description="Protein kinase" evidence="11">
    <location>
        <begin position="46"/>
        <end position="509"/>
    </location>
</feature>
<organism evidence="12 13">
    <name type="scientific">Paramecium octaurelia</name>
    <dbReference type="NCBI Taxonomy" id="43137"/>
    <lineage>
        <taxon>Eukaryota</taxon>
        <taxon>Sar</taxon>
        <taxon>Alveolata</taxon>
        <taxon>Ciliophora</taxon>
        <taxon>Intramacronucleata</taxon>
        <taxon>Oligohymenophorea</taxon>
        <taxon>Peniculida</taxon>
        <taxon>Parameciidae</taxon>
        <taxon>Paramecium</taxon>
    </lineage>
</organism>
<name>A0A8S1WHY6_PAROT</name>
<accession>A0A8S1WHY6</accession>
<evidence type="ECO:0000256" key="7">
    <source>
        <dbReference type="ARBA" id="ARBA00047899"/>
    </source>
</evidence>
<evidence type="ECO:0000256" key="4">
    <source>
        <dbReference type="ARBA" id="ARBA00022741"/>
    </source>
</evidence>
<evidence type="ECO:0000256" key="3">
    <source>
        <dbReference type="ARBA" id="ARBA00022679"/>
    </source>
</evidence>
<evidence type="ECO:0000256" key="5">
    <source>
        <dbReference type="ARBA" id="ARBA00022777"/>
    </source>
</evidence>
<feature type="region of interest" description="Disordered" evidence="10">
    <location>
        <begin position="263"/>
        <end position="297"/>
    </location>
</feature>
<dbReference type="OrthoDB" id="2649at2759"/>
<dbReference type="Pfam" id="PF00069">
    <property type="entry name" value="Pkinase"/>
    <property type="match status" value="2"/>
</dbReference>
<dbReference type="Proteomes" id="UP000683925">
    <property type="component" value="Unassembled WGS sequence"/>
</dbReference>
<comment type="caution">
    <text evidence="12">The sequence shown here is derived from an EMBL/GenBank/DDBJ whole genome shotgun (WGS) entry which is preliminary data.</text>
</comment>
<feature type="binding site" evidence="9">
    <location>
        <position position="75"/>
    </location>
    <ligand>
        <name>ATP</name>
        <dbReference type="ChEBI" id="CHEBI:30616"/>
    </ligand>
</feature>
<evidence type="ECO:0000259" key="11">
    <source>
        <dbReference type="PROSITE" id="PS50011"/>
    </source>
</evidence>
<protein>
    <recommendedName>
        <fullName evidence="1">non-specific serine/threonine protein kinase</fullName>
        <ecNumber evidence="1">2.7.11.1</ecNumber>
    </recommendedName>
</protein>
<dbReference type="SMART" id="SM00220">
    <property type="entry name" value="S_TKc"/>
    <property type="match status" value="1"/>
</dbReference>
<dbReference type="InterPro" id="IPR008271">
    <property type="entry name" value="Ser/Thr_kinase_AS"/>
</dbReference>
<dbReference type="InterPro" id="IPR051334">
    <property type="entry name" value="SRPK"/>
</dbReference>
<proteinExistence type="predicted"/>
<dbReference type="AlphaFoldDB" id="A0A8S1WHY6"/>
<keyword evidence="5" id="KW-0418">Kinase</keyword>
<dbReference type="GO" id="GO:0050684">
    <property type="term" value="P:regulation of mRNA processing"/>
    <property type="evidence" value="ECO:0007669"/>
    <property type="project" value="TreeGrafter"/>
</dbReference>
<sequence length="605" mass="71499">MYKPKKMELLFHQLDDEHDSEDEGIDDYKIGGYHPVHIGELLQHRYVIIQKLGWGHFSTVWLCKDFQFDTYVAIKVQKSAENYLEAAYDEVEISQKVAQNVTNQKWLETLKQYKPNQRLNRDDNHVVQLLNSIVYRGPYGCHFCMVFEILGVNLLEIIKRFEYQGVPMKLCRKIAKEILIGLEFLHEQCGVIHTDLKPENVLLQLSQEEIKDIIENGQLTSNQIFKERLEFYHQLFDIKKDEPVKLGDNLFLNKIDSIKPVETVNSGSQKEQQSQTKNQLRNLQRRQKKKQQKLQKQQEIGELDESLKIQDKENDELIKQHQIKKRILRIKIITIYFKLIRNLYLNKFKRMIFQQKQQIQEMPFSTLIQTRQYRSPEVLIGTRYNATTDMWSFACMLFELLTGDFLFDPRKGANFSKNDDHIAQIQELTGKFPLQFSQRGLKSKRYFNKEGNLLRIPILNCWSLTDVLIEKHKYIPKEAKELASFLEPKLNPYPEKRATASQSLKHSWLKSESEGVKMNEEQYKEYKEKRGLVEFKKEVESEDECADRSESPRVILYTKRQCYVKPRIVDRKEIDRSFTDLGYIGFGNGIDIDLLDSTGNWQFIN</sequence>
<dbReference type="PANTHER" id="PTHR47634">
    <property type="entry name" value="PROTEIN KINASE DOMAIN-CONTAINING PROTEIN-RELATED"/>
    <property type="match status" value="1"/>
</dbReference>
<reference evidence="12" key="1">
    <citation type="submission" date="2021-01" db="EMBL/GenBank/DDBJ databases">
        <authorList>
            <consortium name="Genoscope - CEA"/>
            <person name="William W."/>
        </authorList>
    </citation>
    <scope>NUCLEOTIDE SEQUENCE</scope>
</reference>
<keyword evidence="6 9" id="KW-0067">ATP-binding</keyword>
<dbReference type="GO" id="GO:0005524">
    <property type="term" value="F:ATP binding"/>
    <property type="evidence" value="ECO:0007669"/>
    <property type="project" value="UniProtKB-UniRule"/>
</dbReference>
<comment type="catalytic activity">
    <reaction evidence="8">
        <text>L-seryl-[protein] + ATP = O-phospho-L-seryl-[protein] + ADP + H(+)</text>
        <dbReference type="Rhea" id="RHEA:17989"/>
        <dbReference type="Rhea" id="RHEA-COMP:9863"/>
        <dbReference type="Rhea" id="RHEA-COMP:11604"/>
        <dbReference type="ChEBI" id="CHEBI:15378"/>
        <dbReference type="ChEBI" id="CHEBI:29999"/>
        <dbReference type="ChEBI" id="CHEBI:30616"/>
        <dbReference type="ChEBI" id="CHEBI:83421"/>
        <dbReference type="ChEBI" id="CHEBI:456216"/>
        <dbReference type="EC" id="2.7.11.1"/>
    </reaction>
</comment>
<dbReference type="EC" id="2.7.11.1" evidence="1"/>
<evidence type="ECO:0000256" key="6">
    <source>
        <dbReference type="ARBA" id="ARBA00022840"/>
    </source>
</evidence>
<gene>
    <name evidence="12" type="ORF">POCTA_138.1.T0920109</name>
</gene>
<comment type="catalytic activity">
    <reaction evidence="7">
        <text>L-threonyl-[protein] + ATP = O-phospho-L-threonyl-[protein] + ADP + H(+)</text>
        <dbReference type="Rhea" id="RHEA:46608"/>
        <dbReference type="Rhea" id="RHEA-COMP:11060"/>
        <dbReference type="Rhea" id="RHEA-COMP:11605"/>
        <dbReference type="ChEBI" id="CHEBI:15378"/>
        <dbReference type="ChEBI" id="CHEBI:30013"/>
        <dbReference type="ChEBI" id="CHEBI:30616"/>
        <dbReference type="ChEBI" id="CHEBI:61977"/>
        <dbReference type="ChEBI" id="CHEBI:456216"/>
        <dbReference type="EC" id="2.7.11.1"/>
    </reaction>
</comment>
<evidence type="ECO:0000256" key="1">
    <source>
        <dbReference type="ARBA" id="ARBA00012513"/>
    </source>
</evidence>
<evidence type="ECO:0000256" key="8">
    <source>
        <dbReference type="ARBA" id="ARBA00048679"/>
    </source>
</evidence>
<keyword evidence="3" id="KW-0808">Transferase</keyword>
<dbReference type="PROSITE" id="PS50011">
    <property type="entry name" value="PROTEIN_KINASE_DOM"/>
    <property type="match status" value="1"/>
</dbReference>
<dbReference type="OMA" id="NEQYFWR"/>
<evidence type="ECO:0000256" key="2">
    <source>
        <dbReference type="ARBA" id="ARBA00022527"/>
    </source>
</evidence>
<dbReference type="GO" id="GO:0004674">
    <property type="term" value="F:protein serine/threonine kinase activity"/>
    <property type="evidence" value="ECO:0007669"/>
    <property type="project" value="UniProtKB-KW"/>
</dbReference>
<dbReference type="InterPro" id="IPR000719">
    <property type="entry name" value="Prot_kinase_dom"/>
</dbReference>
<dbReference type="PANTHER" id="PTHR47634:SF9">
    <property type="entry name" value="PROTEIN KINASE DOMAIN-CONTAINING PROTEIN-RELATED"/>
    <property type="match status" value="1"/>
</dbReference>
<feature type="compositionally biased region" description="Basic residues" evidence="10">
    <location>
        <begin position="283"/>
        <end position="293"/>
    </location>
</feature>
<dbReference type="PROSITE" id="PS00107">
    <property type="entry name" value="PROTEIN_KINASE_ATP"/>
    <property type="match status" value="1"/>
</dbReference>
<dbReference type="PROSITE" id="PS00108">
    <property type="entry name" value="PROTEIN_KINASE_ST"/>
    <property type="match status" value="1"/>
</dbReference>
<evidence type="ECO:0000256" key="10">
    <source>
        <dbReference type="SAM" id="MobiDB-lite"/>
    </source>
</evidence>
<dbReference type="GO" id="GO:0000245">
    <property type="term" value="P:spliceosomal complex assembly"/>
    <property type="evidence" value="ECO:0007669"/>
    <property type="project" value="TreeGrafter"/>
</dbReference>
<evidence type="ECO:0000313" key="13">
    <source>
        <dbReference type="Proteomes" id="UP000683925"/>
    </source>
</evidence>
<keyword evidence="13" id="KW-1185">Reference proteome</keyword>
<dbReference type="EMBL" id="CAJJDP010000091">
    <property type="protein sequence ID" value="CAD8188250.1"/>
    <property type="molecule type" value="Genomic_DNA"/>
</dbReference>